<accession>A0A9X1UFP9</accession>
<gene>
    <name evidence="1" type="ORF">L5014_15910</name>
</gene>
<proteinExistence type="predicted"/>
<organism evidence="1 2">
    <name type="scientific">Paraburkholderia tagetis</name>
    <dbReference type="NCBI Taxonomy" id="2913261"/>
    <lineage>
        <taxon>Bacteria</taxon>
        <taxon>Pseudomonadati</taxon>
        <taxon>Pseudomonadota</taxon>
        <taxon>Betaproteobacteria</taxon>
        <taxon>Burkholderiales</taxon>
        <taxon>Burkholderiaceae</taxon>
        <taxon>Paraburkholderia</taxon>
    </lineage>
</organism>
<reference evidence="1" key="1">
    <citation type="submission" date="2022-01" db="EMBL/GenBank/DDBJ databases">
        <title>Genome sequence and assembly of Parabukholderia sp. RG36.</title>
        <authorList>
            <person name="Chhetri G."/>
        </authorList>
    </citation>
    <scope>NUCLEOTIDE SEQUENCE</scope>
    <source>
        <strain evidence="1">RG36</strain>
    </source>
</reference>
<comment type="caution">
    <text evidence="1">The sequence shown here is derived from an EMBL/GenBank/DDBJ whole genome shotgun (WGS) entry which is preliminary data.</text>
</comment>
<dbReference type="RefSeq" id="WP_238464687.1">
    <property type="nucleotide sequence ID" value="NZ_JAKLJA010000011.1"/>
</dbReference>
<evidence type="ECO:0000313" key="1">
    <source>
        <dbReference type="EMBL" id="MCG5074829.1"/>
    </source>
</evidence>
<evidence type="ECO:0000313" key="2">
    <source>
        <dbReference type="Proteomes" id="UP001139308"/>
    </source>
</evidence>
<protein>
    <submittedName>
        <fullName evidence="1">Uncharacterized protein</fullName>
    </submittedName>
</protein>
<keyword evidence="2" id="KW-1185">Reference proteome</keyword>
<dbReference type="EMBL" id="JAKLJA010000011">
    <property type="protein sequence ID" value="MCG5074829.1"/>
    <property type="molecule type" value="Genomic_DNA"/>
</dbReference>
<sequence>MPDYQTPSEVRYRIKTPNSSPRRIRVIALSDNDAEVANCRTYADVEFSKASDFAELLQCPDAGAGLNPDALDEWLGMPDTVVISGREGEDAKAIAVAAKTYRMNGVTVSVVISPSGKKSNSTADVLRPYSTMMVLPAKSGYLNDLLSALGAQQGEYFETRY</sequence>
<dbReference type="AlphaFoldDB" id="A0A9X1UFP9"/>
<name>A0A9X1UFP9_9BURK</name>
<dbReference type="Proteomes" id="UP001139308">
    <property type="component" value="Unassembled WGS sequence"/>
</dbReference>